<keyword evidence="1" id="KW-0732">Signal</keyword>
<organism evidence="2 3">
    <name type="scientific">Fluviicola chungangensis</name>
    <dbReference type="NCBI Taxonomy" id="2597671"/>
    <lineage>
        <taxon>Bacteria</taxon>
        <taxon>Pseudomonadati</taxon>
        <taxon>Bacteroidota</taxon>
        <taxon>Flavobacteriia</taxon>
        <taxon>Flavobacteriales</taxon>
        <taxon>Crocinitomicaceae</taxon>
        <taxon>Fluviicola</taxon>
    </lineage>
</organism>
<dbReference type="Proteomes" id="UP000316008">
    <property type="component" value="Unassembled WGS sequence"/>
</dbReference>
<dbReference type="RefSeq" id="WP_144334224.1">
    <property type="nucleotide sequence ID" value="NZ_VLPL01000009.1"/>
</dbReference>
<dbReference type="OrthoDB" id="1114455at2"/>
<dbReference type="NCBIfam" id="TIGR03519">
    <property type="entry name" value="T9SS_PorP_fam"/>
    <property type="match status" value="1"/>
</dbReference>
<evidence type="ECO:0000313" key="3">
    <source>
        <dbReference type="Proteomes" id="UP000316008"/>
    </source>
</evidence>
<feature type="chain" id="PRO_5022077482" evidence="1">
    <location>
        <begin position="20"/>
        <end position="313"/>
    </location>
</feature>
<sequence>MRKIYFLLVFLTCTFVSHSQLRSLYNQYMLNQAVFNPGYMDISTRFSATLNFRKQWMTTPETPMTFTANGHYHFTKNHGIGAIAISDFAAGVNSLEIGAVYNYHIWLGERTALGLGVKVGYQQRSLQTDYIYFSEKEPTLDNRVSRGVNLGVGLSIQSQNFDFGVSMPSIFDNALANPSNIYTTTYNHFYSHIGYKIRFNDNIILYPTAMVRMVKGSRLNMSFDGHFLFGQLVWVGGGYQSDNSVTGSLGFFLEKGLRIVYTYQTSTFSPHKTTLEHTHEITLNFARTIDDLPFAKRKYTTRKGGQFRKKLKW</sequence>
<dbReference type="InterPro" id="IPR019861">
    <property type="entry name" value="PorP/SprF_Bacteroidetes"/>
</dbReference>
<proteinExistence type="predicted"/>
<evidence type="ECO:0000313" key="2">
    <source>
        <dbReference type="EMBL" id="TSJ40096.1"/>
    </source>
</evidence>
<feature type="signal peptide" evidence="1">
    <location>
        <begin position="1"/>
        <end position="19"/>
    </location>
</feature>
<comment type="caution">
    <text evidence="2">The sequence shown here is derived from an EMBL/GenBank/DDBJ whole genome shotgun (WGS) entry which is preliminary data.</text>
</comment>
<dbReference type="Pfam" id="PF11751">
    <property type="entry name" value="PorP_SprF"/>
    <property type="match status" value="1"/>
</dbReference>
<dbReference type="AlphaFoldDB" id="A0A556MJP0"/>
<reference evidence="2 3" key="1">
    <citation type="submission" date="2019-07" db="EMBL/GenBank/DDBJ databases">
        <authorList>
            <person name="Huq M.A."/>
        </authorList>
    </citation>
    <scope>NUCLEOTIDE SEQUENCE [LARGE SCALE GENOMIC DNA]</scope>
    <source>
        <strain evidence="2 3">MAH-3</strain>
    </source>
</reference>
<dbReference type="EMBL" id="VLPL01000009">
    <property type="protein sequence ID" value="TSJ40096.1"/>
    <property type="molecule type" value="Genomic_DNA"/>
</dbReference>
<gene>
    <name evidence="2" type="ORF">FO442_15980</name>
</gene>
<evidence type="ECO:0000256" key="1">
    <source>
        <dbReference type="SAM" id="SignalP"/>
    </source>
</evidence>
<accession>A0A556MJP0</accession>
<protein>
    <submittedName>
        <fullName evidence="2">Type IX secretion system membrane protein PorP/SprF</fullName>
    </submittedName>
</protein>
<keyword evidence="3" id="KW-1185">Reference proteome</keyword>
<name>A0A556MJP0_9FLAO</name>